<accession>A0A699XSB7</accession>
<evidence type="ECO:0000256" key="1">
    <source>
        <dbReference type="SAM" id="MobiDB-lite"/>
    </source>
</evidence>
<sequence length="81" mass="9526">FVPELWRAGFPRRERQVEDLVVHGDHLHGDDFKDAHRVQRVGLDERRDLDAHRRQRARPQQQQAHAAVKVRAPRHSGLDLL</sequence>
<proteinExistence type="predicted"/>
<evidence type="ECO:0000313" key="2">
    <source>
        <dbReference type="EMBL" id="GFD59821.1"/>
    </source>
</evidence>
<feature type="compositionally biased region" description="Low complexity" evidence="1">
    <location>
        <begin position="58"/>
        <end position="67"/>
    </location>
</feature>
<gene>
    <name evidence="2" type="ORF">Tci_931790</name>
</gene>
<dbReference type="EMBL" id="BKCJ011869677">
    <property type="protein sequence ID" value="GFD59821.1"/>
    <property type="molecule type" value="Genomic_DNA"/>
</dbReference>
<feature type="non-terminal residue" evidence="2">
    <location>
        <position position="1"/>
    </location>
</feature>
<name>A0A699XSB7_TANCI</name>
<organism evidence="2">
    <name type="scientific">Tanacetum cinerariifolium</name>
    <name type="common">Dalmatian daisy</name>
    <name type="synonym">Chrysanthemum cinerariifolium</name>
    <dbReference type="NCBI Taxonomy" id="118510"/>
    <lineage>
        <taxon>Eukaryota</taxon>
        <taxon>Viridiplantae</taxon>
        <taxon>Streptophyta</taxon>
        <taxon>Embryophyta</taxon>
        <taxon>Tracheophyta</taxon>
        <taxon>Spermatophyta</taxon>
        <taxon>Magnoliopsida</taxon>
        <taxon>eudicotyledons</taxon>
        <taxon>Gunneridae</taxon>
        <taxon>Pentapetalae</taxon>
        <taxon>asterids</taxon>
        <taxon>campanulids</taxon>
        <taxon>Asterales</taxon>
        <taxon>Asteraceae</taxon>
        <taxon>Asteroideae</taxon>
        <taxon>Anthemideae</taxon>
        <taxon>Anthemidinae</taxon>
        <taxon>Tanacetum</taxon>
    </lineage>
</organism>
<comment type="caution">
    <text evidence="2">The sequence shown here is derived from an EMBL/GenBank/DDBJ whole genome shotgun (WGS) entry which is preliminary data.</text>
</comment>
<feature type="region of interest" description="Disordered" evidence="1">
    <location>
        <begin position="45"/>
        <end position="81"/>
    </location>
</feature>
<protein>
    <submittedName>
        <fullName evidence="2">Uncharacterized protein</fullName>
    </submittedName>
</protein>
<feature type="non-terminal residue" evidence="2">
    <location>
        <position position="81"/>
    </location>
</feature>
<dbReference type="AlphaFoldDB" id="A0A699XSB7"/>
<reference evidence="2" key="1">
    <citation type="journal article" date="2019" name="Sci. Rep.">
        <title>Draft genome of Tanacetum cinerariifolium, the natural source of mosquito coil.</title>
        <authorList>
            <person name="Yamashiro T."/>
            <person name="Shiraishi A."/>
            <person name="Satake H."/>
            <person name="Nakayama K."/>
        </authorList>
    </citation>
    <scope>NUCLEOTIDE SEQUENCE</scope>
</reference>